<keyword evidence="7" id="KW-0998">Cell outer membrane</keyword>
<keyword evidence="6" id="KW-0472">Membrane</keyword>
<dbReference type="Gene3D" id="1.20.1600.10">
    <property type="entry name" value="Outer membrane efflux proteins (OEP)"/>
    <property type="match status" value="1"/>
</dbReference>
<evidence type="ECO:0000313" key="10">
    <source>
        <dbReference type="Proteomes" id="UP001207408"/>
    </source>
</evidence>
<evidence type="ECO:0000256" key="3">
    <source>
        <dbReference type="ARBA" id="ARBA00022448"/>
    </source>
</evidence>
<reference evidence="9" key="1">
    <citation type="submission" date="2022-10" db="EMBL/GenBank/DDBJ databases">
        <authorList>
            <person name="Yu W.X."/>
        </authorList>
    </citation>
    <scope>NUCLEOTIDE SEQUENCE</scope>
    <source>
        <strain evidence="9">D04</strain>
    </source>
</reference>
<feature type="chain" id="PRO_5042211588" evidence="8">
    <location>
        <begin position="24"/>
        <end position="447"/>
    </location>
</feature>
<proteinExistence type="inferred from homology"/>
<evidence type="ECO:0000256" key="4">
    <source>
        <dbReference type="ARBA" id="ARBA00022452"/>
    </source>
</evidence>
<evidence type="ECO:0000256" key="2">
    <source>
        <dbReference type="ARBA" id="ARBA00007613"/>
    </source>
</evidence>
<comment type="subcellular location">
    <subcellularLocation>
        <location evidence="1">Cell outer membrane</location>
    </subcellularLocation>
</comment>
<comment type="similarity">
    <text evidence="2">Belongs to the outer membrane factor (OMF) (TC 1.B.17) family.</text>
</comment>
<dbReference type="PANTHER" id="PTHR30026">
    <property type="entry name" value="OUTER MEMBRANE PROTEIN TOLC"/>
    <property type="match status" value="1"/>
</dbReference>
<name>A0AAE3MHA6_9BACT</name>
<keyword evidence="4" id="KW-1134">Transmembrane beta strand</keyword>
<accession>A0AAE3MHA6</accession>
<keyword evidence="3" id="KW-0813">Transport</keyword>
<dbReference type="PANTHER" id="PTHR30026:SF20">
    <property type="entry name" value="OUTER MEMBRANE PROTEIN TOLC"/>
    <property type="match status" value="1"/>
</dbReference>
<evidence type="ECO:0000256" key="8">
    <source>
        <dbReference type="SAM" id="SignalP"/>
    </source>
</evidence>
<dbReference type="EMBL" id="JAPDPI010000072">
    <property type="protein sequence ID" value="MCW3807948.1"/>
    <property type="molecule type" value="Genomic_DNA"/>
</dbReference>
<feature type="signal peptide" evidence="8">
    <location>
        <begin position="1"/>
        <end position="23"/>
    </location>
</feature>
<dbReference type="InterPro" id="IPR003423">
    <property type="entry name" value="OMP_efflux"/>
</dbReference>
<dbReference type="GO" id="GO:0015562">
    <property type="term" value="F:efflux transmembrane transporter activity"/>
    <property type="evidence" value="ECO:0007669"/>
    <property type="project" value="InterPro"/>
</dbReference>
<evidence type="ECO:0000313" key="9">
    <source>
        <dbReference type="EMBL" id="MCW3807948.1"/>
    </source>
</evidence>
<dbReference type="InterPro" id="IPR051906">
    <property type="entry name" value="TolC-like"/>
</dbReference>
<dbReference type="RefSeq" id="WP_301202455.1">
    <property type="nucleotide sequence ID" value="NZ_JAPDPI010000072.1"/>
</dbReference>
<evidence type="ECO:0000256" key="7">
    <source>
        <dbReference type="ARBA" id="ARBA00023237"/>
    </source>
</evidence>
<protein>
    <submittedName>
        <fullName evidence="9">TolC family protein</fullName>
    </submittedName>
</protein>
<evidence type="ECO:0000256" key="1">
    <source>
        <dbReference type="ARBA" id="ARBA00004442"/>
    </source>
</evidence>
<sequence length="447" mass="49988">MKKYIYSIILVLVAILLPMNAWAQKSLSIQESRDLALEFNKSLKIAAQQKKEAVAEKKEAFTNYLPNIDASATASYMPTMEDIVIPGFRLPTDAEGTAESDAYFPGLTVNTDKLSMLQGSISAQQAIYAGGQVRLANKMAQTGVEIREQAFQLEKAEVILNTDQAYWNLAAMGETVKLAEAYVHMLDSLEQQMNDMYELGLTPKSEKLRVTVQKNDAELNLLRARNGFRLMQMNLCQVIGLPLNTEISITDTAEENPTLPDITNSTSQALSQRQELKMLEGQANVYGYQKKMVNAEYLPQLGAQVSYDKYKVSNDLYDDATITVGGQLSIPVFHWFEKKHKKSAAQARIEQANLNLSNTQELVQLEVQQVIIQLQEGYEYILLSKKNKAEAQESLEETEASFEVGLNTTTDLLNAQAAWQDAVAQEIEALTEFEVLKTRYQKALGLL</sequence>
<dbReference type="GO" id="GO:1990281">
    <property type="term" value="C:efflux pump complex"/>
    <property type="evidence" value="ECO:0007669"/>
    <property type="project" value="TreeGrafter"/>
</dbReference>
<gene>
    <name evidence="9" type="ORF">OM074_20160</name>
</gene>
<dbReference type="GO" id="GO:0009279">
    <property type="term" value="C:cell outer membrane"/>
    <property type="evidence" value="ECO:0007669"/>
    <property type="project" value="UniProtKB-SubCell"/>
</dbReference>
<dbReference type="SUPFAM" id="SSF56954">
    <property type="entry name" value="Outer membrane efflux proteins (OEP)"/>
    <property type="match status" value="1"/>
</dbReference>
<evidence type="ECO:0000256" key="5">
    <source>
        <dbReference type="ARBA" id="ARBA00022692"/>
    </source>
</evidence>
<keyword evidence="5" id="KW-0812">Transmembrane</keyword>
<dbReference type="Proteomes" id="UP001207408">
    <property type="component" value="Unassembled WGS sequence"/>
</dbReference>
<comment type="caution">
    <text evidence="9">The sequence shown here is derived from an EMBL/GenBank/DDBJ whole genome shotgun (WGS) entry which is preliminary data.</text>
</comment>
<organism evidence="9 10">
    <name type="scientific">Plebeiibacterium marinum</name>
    <dbReference type="NCBI Taxonomy" id="2992111"/>
    <lineage>
        <taxon>Bacteria</taxon>
        <taxon>Pseudomonadati</taxon>
        <taxon>Bacteroidota</taxon>
        <taxon>Bacteroidia</taxon>
        <taxon>Marinilabiliales</taxon>
        <taxon>Marinilabiliaceae</taxon>
        <taxon>Plebeiibacterium</taxon>
    </lineage>
</organism>
<keyword evidence="10" id="KW-1185">Reference proteome</keyword>
<dbReference type="GO" id="GO:0015288">
    <property type="term" value="F:porin activity"/>
    <property type="evidence" value="ECO:0007669"/>
    <property type="project" value="TreeGrafter"/>
</dbReference>
<dbReference type="AlphaFoldDB" id="A0AAE3MHA6"/>
<evidence type="ECO:0000256" key="6">
    <source>
        <dbReference type="ARBA" id="ARBA00023136"/>
    </source>
</evidence>
<dbReference type="Pfam" id="PF02321">
    <property type="entry name" value="OEP"/>
    <property type="match status" value="2"/>
</dbReference>
<keyword evidence="8" id="KW-0732">Signal</keyword>